<evidence type="ECO:0000256" key="3">
    <source>
        <dbReference type="ARBA" id="ARBA00022112"/>
    </source>
</evidence>
<dbReference type="InterPro" id="IPR036069">
    <property type="entry name" value="DUF34/NIF3_sf"/>
</dbReference>
<evidence type="ECO:0000256" key="1">
    <source>
        <dbReference type="ARBA" id="ARBA00006964"/>
    </source>
</evidence>
<dbReference type="Gene3D" id="3.40.1390.30">
    <property type="entry name" value="NIF3 (NGG1p interacting factor 3)-like"/>
    <property type="match status" value="2"/>
</dbReference>
<reference evidence="6 7" key="1">
    <citation type="journal article" date="2023" name="Microbiol. Spectr.">
        <title>Symbiosis of Carpenter Bees with Uncharacterized Lactic Acid Bacteria Showing NAD Auxotrophy.</title>
        <authorList>
            <person name="Kawasaki S."/>
            <person name="Ozawa K."/>
            <person name="Mori T."/>
            <person name="Yamamoto A."/>
            <person name="Ito M."/>
            <person name="Ohkuma M."/>
            <person name="Sakamoto M."/>
            <person name="Matsutani M."/>
        </authorList>
    </citation>
    <scope>NUCLEOTIDE SEQUENCE [LARGE SCALE GENOMIC DNA]</scope>
    <source>
        <strain evidence="6 7">XA3</strain>
    </source>
</reference>
<organism evidence="6 7">
    <name type="scientific">Xylocopilactobacillus apicola</name>
    <dbReference type="NCBI Taxonomy" id="2932184"/>
    <lineage>
        <taxon>Bacteria</taxon>
        <taxon>Bacillati</taxon>
        <taxon>Bacillota</taxon>
        <taxon>Bacilli</taxon>
        <taxon>Lactobacillales</taxon>
        <taxon>Lactobacillaceae</taxon>
        <taxon>Xylocopilactobacillus</taxon>
    </lineage>
</organism>
<comment type="subunit">
    <text evidence="2">Homohexamer.</text>
</comment>
<dbReference type="GO" id="GO:0005737">
    <property type="term" value="C:cytoplasm"/>
    <property type="evidence" value="ECO:0007669"/>
    <property type="project" value="TreeGrafter"/>
</dbReference>
<dbReference type="GO" id="GO:0046872">
    <property type="term" value="F:metal ion binding"/>
    <property type="evidence" value="ECO:0007669"/>
    <property type="project" value="UniProtKB-KW"/>
</dbReference>
<name>A0AAU9DFB7_9LACO</name>
<evidence type="ECO:0000256" key="4">
    <source>
        <dbReference type="ARBA" id="ARBA00022723"/>
    </source>
</evidence>
<protein>
    <recommendedName>
        <fullName evidence="3">GTP cyclohydrolase 1 type 2 homolog</fullName>
    </recommendedName>
</protein>
<evidence type="ECO:0000256" key="5">
    <source>
        <dbReference type="PIRSR" id="PIRSR602678-1"/>
    </source>
</evidence>
<dbReference type="InterPro" id="IPR002678">
    <property type="entry name" value="DUF34/NIF3"/>
</dbReference>
<dbReference type="KEGG" id="xap:XA3_10610"/>
<dbReference type="FunFam" id="3.40.1390.30:FF:000001">
    <property type="entry name" value="GTP cyclohydrolase 1 type 2"/>
    <property type="match status" value="1"/>
</dbReference>
<feature type="binding site" evidence="5">
    <location>
        <position position="68"/>
    </location>
    <ligand>
        <name>a divalent metal cation</name>
        <dbReference type="ChEBI" id="CHEBI:60240"/>
        <label>1</label>
    </ligand>
</feature>
<dbReference type="PANTHER" id="PTHR13799">
    <property type="entry name" value="NGG1 INTERACTING FACTOR 3"/>
    <property type="match status" value="1"/>
</dbReference>
<dbReference type="PANTHER" id="PTHR13799:SF14">
    <property type="entry name" value="GTP CYCLOHYDROLASE 1 TYPE 2 HOMOLOG"/>
    <property type="match status" value="1"/>
</dbReference>
<keyword evidence="4 5" id="KW-0479">Metal-binding</keyword>
<accession>A0AAU9DFB7</accession>
<evidence type="ECO:0000313" key="7">
    <source>
        <dbReference type="Proteomes" id="UP001321861"/>
    </source>
</evidence>
<comment type="similarity">
    <text evidence="1">Belongs to the GTP cyclohydrolase I type 2/NIF3 family.</text>
</comment>
<dbReference type="NCBIfam" id="TIGR00486">
    <property type="entry name" value="YbgI_SA1388"/>
    <property type="match status" value="1"/>
</dbReference>
<gene>
    <name evidence="6" type="ORF">XA3_10610</name>
</gene>
<dbReference type="EMBL" id="AP026802">
    <property type="protein sequence ID" value="BDR58620.1"/>
    <property type="molecule type" value="Genomic_DNA"/>
</dbReference>
<dbReference type="RefSeq" id="WP_317636495.1">
    <property type="nucleotide sequence ID" value="NZ_AP026802.1"/>
</dbReference>
<feature type="binding site" evidence="5">
    <location>
        <position position="228"/>
    </location>
    <ligand>
        <name>a divalent metal cation</name>
        <dbReference type="ChEBI" id="CHEBI:60240"/>
        <label>1</label>
    </ligand>
</feature>
<feature type="binding site" evidence="5">
    <location>
        <position position="67"/>
    </location>
    <ligand>
        <name>a divalent metal cation</name>
        <dbReference type="ChEBI" id="CHEBI:60240"/>
        <label>1</label>
    </ligand>
</feature>
<dbReference type="Pfam" id="PF01784">
    <property type="entry name" value="DUF34_NIF3"/>
    <property type="match status" value="1"/>
</dbReference>
<feature type="binding site" evidence="5">
    <location>
        <position position="225"/>
    </location>
    <ligand>
        <name>a divalent metal cation</name>
        <dbReference type="ChEBI" id="CHEBI:60240"/>
        <label>1</label>
    </ligand>
</feature>
<evidence type="ECO:0000256" key="2">
    <source>
        <dbReference type="ARBA" id="ARBA00011643"/>
    </source>
</evidence>
<feature type="binding site" evidence="5">
    <location>
        <position position="106"/>
    </location>
    <ligand>
        <name>a divalent metal cation</name>
        <dbReference type="ChEBI" id="CHEBI:60240"/>
        <label>1</label>
    </ligand>
</feature>
<dbReference type="Proteomes" id="UP001321861">
    <property type="component" value="Chromosome"/>
</dbReference>
<evidence type="ECO:0000313" key="6">
    <source>
        <dbReference type="EMBL" id="BDR58620.1"/>
    </source>
</evidence>
<dbReference type="AlphaFoldDB" id="A0AAU9DFB7"/>
<proteinExistence type="inferred from homology"/>
<sequence>MKNDLLESVMEFLENLYPLSDAMTWDHVGLQIGDPKQKVQKIITTLDVTPNLVDYAIKNNFDTIVSHHPLLFHPIQVLDLSDARNQMYQKIINHQINVYSMHTNFDVGKNGMNDWLAELIGLKNIEGICPVKTTSGTLLMGRMGDTTLEIEAIIEIFKHELGLKMIKLLDNGKSFKKIGILGGAGAEFIEPAFKSGVDLFITGDVKYHDFLDAQIANYAVLDVGHVAEKIFARQMANLLQENFDFTIEANTLDEMEIPGLENK</sequence>
<keyword evidence="7" id="KW-1185">Reference proteome</keyword>
<dbReference type="SUPFAM" id="SSF102705">
    <property type="entry name" value="NIF3 (NGG1p interacting factor 3)-like"/>
    <property type="match status" value="1"/>
</dbReference>